<name>A0AAU9L7C8_9STRA</name>
<dbReference type="Proteomes" id="UP001160483">
    <property type="component" value="Unassembled WGS sequence"/>
</dbReference>
<accession>A0AAU9L7C8</accession>
<reference evidence="1" key="1">
    <citation type="submission" date="2021-11" db="EMBL/GenBank/DDBJ databases">
        <authorList>
            <person name="Islam A."/>
            <person name="Islam S."/>
            <person name="Flora M.S."/>
            <person name="Rahman M."/>
            <person name="Ziaur R.M."/>
            <person name="Epstein J.H."/>
            <person name="Hassan M."/>
            <person name="Klassen M."/>
            <person name="Woodard K."/>
            <person name="Webb A."/>
            <person name="Webby R.J."/>
            <person name="El Zowalaty M.E."/>
        </authorList>
    </citation>
    <scope>NUCLEOTIDE SEQUENCE</scope>
    <source>
        <strain evidence="1">Pbs3</strain>
    </source>
</reference>
<dbReference type="PANTHER" id="PTHR11439:SF440">
    <property type="entry name" value="INTEGRASE CATALYTIC DOMAIN-CONTAINING PROTEIN"/>
    <property type="match status" value="1"/>
</dbReference>
<dbReference type="PANTHER" id="PTHR11439">
    <property type="entry name" value="GAG-POL-RELATED RETROTRANSPOSON"/>
    <property type="match status" value="1"/>
</dbReference>
<dbReference type="CDD" id="cd09272">
    <property type="entry name" value="RNase_HI_RT_Ty1"/>
    <property type="match status" value="1"/>
</dbReference>
<proteinExistence type="predicted"/>
<gene>
    <name evidence="1" type="ORF">PBS003_LOCUS6320</name>
</gene>
<dbReference type="EMBL" id="CAKKTJ010000320">
    <property type="protein sequence ID" value="CAH0479686.1"/>
    <property type="molecule type" value="Genomic_DNA"/>
</dbReference>
<dbReference type="AlphaFoldDB" id="A0AAU9L7C8"/>
<evidence type="ECO:0000313" key="1">
    <source>
        <dbReference type="EMBL" id="CAH0479686.1"/>
    </source>
</evidence>
<evidence type="ECO:0000313" key="2">
    <source>
        <dbReference type="Proteomes" id="UP001160483"/>
    </source>
</evidence>
<comment type="caution">
    <text evidence="1">The sequence shown here is derived from an EMBL/GenBank/DDBJ whole genome shotgun (WGS) entry which is preliminary data.</text>
</comment>
<organism evidence="1 2">
    <name type="scientific">Peronospora belbahrii</name>
    <dbReference type="NCBI Taxonomy" id="622444"/>
    <lineage>
        <taxon>Eukaryota</taxon>
        <taxon>Sar</taxon>
        <taxon>Stramenopiles</taxon>
        <taxon>Oomycota</taxon>
        <taxon>Peronosporomycetes</taxon>
        <taxon>Peronosporales</taxon>
        <taxon>Peronosporaceae</taxon>
        <taxon>Peronospora</taxon>
    </lineage>
</organism>
<sequence length="166" mass="18613">MDGAVVMWTCTKQSEVSLSTMEAEFIFASQAGRELLGLKKLLGELKLRICELMPMCVDNQAAIKQLEHEKSTSSAKHVDIRFKFILHHVREGVVQPRFIKSEDMMADMLTKALPAPRMEDLRTMFNHPGCSRGGVLENIVFDRLEGAKGKGYLYPVPGELQPHLIG</sequence>
<evidence type="ECO:0008006" key="3">
    <source>
        <dbReference type="Google" id="ProtNLM"/>
    </source>
</evidence>
<protein>
    <recommendedName>
        <fullName evidence="3">Reverse transcriptase Ty1/copia-type domain-containing protein</fullName>
    </recommendedName>
</protein>